<keyword evidence="2" id="KW-0812">Transmembrane</keyword>
<accession>A0A5R9DV91</accession>
<protein>
    <submittedName>
        <fullName evidence="4">Sugar transferase</fullName>
    </submittedName>
</protein>
<name>A0A5R9DV91_9LACT</name>
<comment type="similarity">
    <text evidence="1">Belongs to the bacterial sugar transferase family.</text>
</comment>
<evidence type="ECO:0000313" key="5">
    <source>
        <dbReference type="Proteomes" id="UP000306420"/>
    </source>
</evidence>
<dbReference type="EMBL" id="VBSP01000044">
    <property type="protein sequence ID" value="TLQ39880.1"/>
    <property type="molecule type" value="Genomic_DNA"/>
</dbReference>
<sequence>MYTIIKRVIDFILSLIAIIILSPIFLVLAIWIKMDSPGPVFFKQKRIGKNRTFFQIYKFRTMHSDTPKDTPTHLLNDPASFITKSGNFLRKISLDELPQLINILKGEMAIIGPRPALWNQDDLADERDKYGANDVLPGLSGWAQINGRDELPIPIKARLDGDYVNNMSFIFDIKCIIGTVLSVVKSDGVVEGGTGVIEKAKKDLKENK</sequence>
<keyword evidence="2" id="KW-0472">Membrane</keyword>
<dbReference type="PANTHER" id="PTHR30576">
    <property type="entry name" value="COLANIC BIOSYNTHESIS UDP-GLUCOSE LIPID CARRIER TRANSFERASE"/>
    <property type="match status" value="1"/>
</dbReference>
<evidence type="ECO:0000256" key="1">
    <source>
        <dbReference type="ARBA" id="ARBA00006464"/>
    </source>
</evidence>
<comment type="caution">
    <text evidence="4">The sequence shown here is derived from an EMBL/GenBank/DDBJ whole genome shotgun (WGS) entry which is preliminary data.</text>
</comment>
<dbReference type="AlphaFoldDB" id="A0A5R9DV91"/>
<dbReference type="PANTHER" id="PTHR30576:SF10">
    <property type="entry name" value="SLL5057 PROTEIN"/>
    <property type="match status" value="1"/>
</dbReference>
<dbReference type="OrthoDB" id="9808602at2"/>
<keyword evidence="2" id="KW-1133">Transmembrane helix</keyword>
<keyword evidence="4" id="KW-0808">Transferase</keyword>
<evidence type="ECO:0000313" key="4">
    <source>
        <dbReference type="EMBL" id="TLQ39880.1"/>
    </source>
</evidence>
<organism evidence="4 5">
    <name type="scientific">Ruoffia tabacinasalis</name>
    <dbReference type="NCBI Taxonomy" id="87458"/>
    <lineage>
        <taxon>Bacteria</taxon>
        <taxon>Bacillati</taxon>
        <taxon>Bacillota</taxon>
        <taxon>Bacilli</taxon>
        <taxon>Lactobacillales</taxon>
        <taxon>Aerococcaceae</taxon>
        <taxon>Ruoffia</taxon>
    </lineage>
</organism>
<proteinExistence type="inferred from homology"/>
<feature type="transmembrane region" description="Helical" evidence="2">
    <location>
        <begin position="12"/>
        <end position="32"/>
    </location>
</feature>
<feature type="domain" description="Bacterial sugar transferase" evidence="3">
    <location>
        <begin position="6"/>
        <end position="184"/>
    </location>
</feature>
<reference evidence="4 5" key="1">
    <citation type="submission" date="2019-05" db="EMBL/GenBank/DDBJ databases">
        <title>The metagenome of a microbial culture collection derived from dairy environment covers the genomic content of the human microbiome.</title>
        <authorList>
            <person name="Roder T."/>
            <person name="Wuthrich D."/>
            <person name="Sattari Z."/>
            <person name="Von Ah U."/>
            <person name="Bar C."/>
            <person name="Ronchi F."/>
            <person name="Macpherson A.J."/>
            <person name="Ganal-Vonarburg S.C."/>
            <person name="Bruggmann R."/>
            <person name="Vergeres G."/>
        </authorList>
    </citation>
    <scope>NUCLEOTIDE SEQUENCE [LARGE SCALE GENOMIC DNA]</scope>
    <source>
        <strain evidence="4 5">FAM 24227</strain>
    </source>
</reference>
<dbReference type="RefSeq" id="WP_138405233.1">
    <property type="nucleotide sequence ID" value="NZ_VBSP01000044.1"/>
</dbReference>
<evidence type="ECO:0000256" key="2">
    <source>
        <dbReference type="SAM" id="Phobius"/>
    </source>
</evidence>
<dbReference type="Proteomes" id="UP000306420">
    <property type="component" value="Unassembled WGS sequence"/>
</dbReference>
<evidence type="ECO:0000259" key="3">
    <source>
        <dbReference type="Pfam" id="PF02397"/>
    </source>
</evidence>
<dbReference type="Pfam" id="PF02397">
    <property type="entry name" value="Bac_transf"/>
    <property type="match status" value="1"/>
</dbReference>
<gene>
    <name evidence="4" type="ORF">FEZ33_09940</name>
</gene>
<dbReference type="GO" id="GO:0016780">
    <property type="term" value="F:phosphotransferase activity, for other substituted phosphate groups"/>
    <property type="evidence" value="ECO:0007669"/>
    <property type="project" value="TreeGrafter"/>
</dbReference>
<dbReference type="InterPro" id="IPR003362">
    <property type="entry name" value="Bact_transf"/>
</dbReference>